<feature type="compositionally biased region" description="Polar residues" evidence="2">
    <location>
        <begin position="807"/>
        <end position="821"/>
    </location>
</feature>
<feature type="region of interest" description="Disordered" evidence="2">
    <location>
        <begin position="805"/>
        <end position="826"/>
    </location>
</feature>
<dbReference type="PANTHER" id="PTHR24273:SF32">
    <property type="entry name" value="HYALIN"/>
    <property type="match status" value="1"/>
</dbReference>
<dbReference type="EMBL" id="JAEHOE010000004">
    <property type="protein sequence ID" value="KAG2500170.1"/>
    <property type="molecule type" value="Genomic_DNA"/>
</dbReference>
<protein>
    <recommendedName>
        <fullName evidence="3">HYR domain-containing protein</fullName>
    </recommendedName>
</protein>
<keyword evidence="1" id="KW-0677">Repeat</keyword>
<feature type="region of interest" description="Disordered" evidence="2">
    <location>
        <begin position="313"/>
        <end position="353"/>
    </location>
</feature>
<comment type="caution">
    <text evidence="4">The sequence shown here is derived from an EMBL/GenBank/DDBJ whole genome shotgun (WGS) entry which is preliminary data.</text>
</comment>
<gene>
    <name evidence="4" type="ORF">HYH03_001752</name>
</gene>
<dbReference type="Proteomes" id="UP000612055">
    <property type="component" value="Unassembled WGS sequence"/>
</dbReference>
<dbReference type="PROSITE" id="PS50825">
    <property type="entry name" value="HYR"/>
    <property type="match status" value="2"/>
</dbReference>
<sequence length="975" mass="101246">MIVVSSSAVRPQNSSSTSAFVPVTVALGTSVGCALVPGGLSSGAAPSALYVTTETGGCRIFWNLTTSNDVGRQLPVTLRVSVPGSSAYVDAGFLAEVASSKPPSPSPAPDTTPPSFNVSDITVELGTSLVGVYVEIPRPNVTDDTDPSPSVTCSPSSGTYPLWYTVVSCTATDASGNAASRSFLVKVECTPAPAGFYVLLGYDHKDDDMTRNEVDIPSLAAYCLSVPYCRGFNQGGWVKSSVADPQVSVSMCLAVPAAARARAGACPRACPRTSTRAGACTRAQPAPAAAGTEPVHVQAAGPEGANALTDVLPGPAGDRVPASPSATPRRMGSRAGTVDTGALSGPVPGDRGRAAASLHRDARMPTPEQEQLGRQALSFSPSDGRYALGYDLRSRRVGPGCYQLQLQLTTCPGVTHAAYLNVTQAWVLRVGLPSLAAMAPLRAFRGAPALLVAAAALLLASWASAAHFRGSTLTYRIDNNDQLELTLISSWAPYGFTGFLYYSSFCNIIIEHDQRWDYKLNRGVSADQNFTLLKDASGSYYTTFRKVKAFPEPSVTCNFTSLQCEYCRAQSLVAGAEGQVSLSTVYDPSVPQSPAPTSPAILQVPLSNTSDAASAFVPVSSAPGAKISCSLVPGDLAEVPSELSVQTQTGGCRVLWYNQGRSSGNQIPVSLRVSVPGTQAYVDTDFLLEIADVSVGGPPVTNATFEGQELQQGATLTFNPGTSYTVTFTSSDPDQGAVLTAQTLTLPDGASLTGTPGPSPITSTFTWTPSASDAGQSGTFQLIVTDDTNLQTTASFGYVVPRGNAGNPPSTAAKASTSQSPAAADHTAPVFTSKALDINAEVGTSYDGVYVNVPTPNVRDDTDPRTSVSCNPTSGTFPLGYTTVICTASDAAGNAASQSFTVTVSCTPAPAGFDVQLHMDHWGSDIAHMQGDVPAIAAACLADPSCRGFNQGGWIKYTLAPTRPAKGICLYERNR</sequence>
<dbReference type="Pfam" id="PF02494">
    <property type="entry name" value="HYR"/>
    <property type="match status" value="2"/>
</dbReference>
<name>A0A836C4S9_9CHLO</name>
<keyword evidence="5" id="KW-1185">Reference proteome</keyword>
<proteinExistence type="predicted"/>
<evidence type="ECO:0000313" key="4">
    <source>
        <dbReference type="EMBL" id="KAG2500170.1"/>
    </source>
</evidence>
<organism evidence="4 5">
    <name type="scientific">Edaphochlamys debaryana</name>
    <dbReference type="NCBI Taxonomy" id="47281"/>
    <lineage>
        <taxon>Eukaryota</taxon>
        <taxon>Viridiplantae</taxon>
        <taxon>Chlorophyta</taxon>
        <taxon>core chlorophytes</taxon>
        <taxon>Chlorophyceae</taxon>
        <taxon>CS clade</taxon>
        <taxon>Chlamydomonadales</taxon>
        <taxon>Chlamydomonadales incertae sedis</taxon>
        <taxon>Edaphochlamys</taxon>
    </lineage>
</organism>
<dbReference type="OrthoDB" id="6515930at2759"/>
<dbReference type="PANTHER" id="PTHR24273">
    <property type="entry name" value="FI04643P-RELATED"/>
    <property type="match status" value="1"/>
</dbReference>
<evidence type="ECO:0000259" key="3">
    <source>
        <dbReference type="PROSITE" id="PS50825"/>
    </source>
</evidence>
<accession>A0A836C4S9</accession>
<feature type="domain" description="HYR" evidence="3">
    <location>
        <begin position="98"/>
        <end position="189"/>
    </location>
</feature>
<dbReference type="AlphaFoldDB" id="A0A836C4S9"/>
<feature type="domain" description="HYR" evidence="3">
    <location>
        <begin position="824"/>
        <end position="906"/>
    </location>
</feature>
<evidence type="ECO:0000256" key="1">
    <source>
        <dbReference type="ARBA" id="ARBA00022737"/>
    </source>
</evidence>
<reference evidence="4" key="1">
    <citation type="journal article" date="2020" name="bioRxiv">
        <title>Comparative genomics of Chlamydomonas.</title>
        <authorList>
            <person name="Craig R.J."/>
            <person name="Hasan A.R."/>
            <person name="Ness R.W."/>
            <person name="Keightley P.D."/>
        </authorList>
    </citation>
    <scope>NUCLEOTIDE SEQUENCE</scope>
    <source>
        <strain evidence="4">CCAP 11/70</strain>
    </source>
</reference>
<dbReference type="InterPro" id="IPR003410">
    <property type="entry name" value="HYR_dom"/>
</dbReference>
<evidence type="ECO:0000313" key="5">
    <source>
        <dbReference type="Proteomes" id="UP000612055"/>
    </source>
</evidence>
<evidence type="ECO:0000256" key="2">
    <source>
        <dbReference type="SAM" id="MobiDB-lite"/>
    </source>
</evidence>